<dbReference type="AlphaFoldDB" id="A0A8J3JGG2"/>
<feature type="domain" description="Reductase C-terminal" evidence="6">
    <location>
        <begin position="326"/>
        <end position="421"/>
    </location>
</feature>
<evidence type="ECO:0000256" key="4">
    <source>
        <dbReference type="ARBA" id="ARBA00023002"/>
    </source>
</evidence>
<comment type="caution">
    <text evidence="7">The sequence shown here is derived from an EMBL/GenBank/DDBJ whole genome shotgun (WGS) entry which is preliminary data.</text>
</comment>
<evidence type="ECO:0000256" key="3">
    <source>
        <dbReference type="ARBA" id="ARBA00022827"/>
    </source>
</evidence>
<keyword evidence="2" id="KW-0285">Flavoprotein</keyword>
<dbReference type="Proteomes" id="UP000601223">
    <property type="component" value="Unassembled WGS sequence"/>
</dbReference>
<dbReference type="InterPro" id="IPR016156">
    <property type="entry name" value="FAD/NAD-linked_Rdtase_dimer_sf"/>
</dbReference>
<reference evidence="7 8" key="1">
    <citation type="submission" date="2021-01" db="EMBL/GenBank/DDBJ databases">
        <title>Whole genome shotgun sequence of Catellatospora bangladeshensis NBRC 107357.</title>
        <authorList>
            <person name="Komaki H."/>
            <person name="Tamura T."/>
        </authorList>
    </citation>
    <scope>NUCLEOTIDE SEQUENCE [LARGE SCALE GENOMIC DNA]</scope>
    <source>
        <strain evidence="7 8">NBRC 107357</strain>
    </source>
</reference>
<proteinExistence type="predicted"/>
<dbReference type="Gene3D" id="3.50.50.60">
    <property type="entry name" value="FAD/NAD(P)-binding domain"/>
    <property type="match status" value="2"/>
</dbReference>
<comment type="cofactor">
    <cofactor evidence="1">
        <name>FAD</name>
        <dbReference type="ChEBI" id="CHEBI:57692"/>
    </cofactor>
</comment>
<keyword evidence="3" id="KW-0274">FAD</keyword>
<dbReference type="RefSeq" id="WP_203751882.1">
    <property type="nucleotide sequence ID" value="NZ_BONF01000033.1"/>
</dbReference>
<dbReference type="GO" id="GO:0005737">
    <property type="term" value="C:cytoplasm"/>
    <property type="evidence" value="ECO:0007669"/>
    <property type="project" value="TreeGrafter"/>
</dbReference>
<dbReference type="InterPro" id="IPR023753">
    <property type="entry name" value="FAD/NAD-binding_dom"/>
</dbReference>
<dbReference type="PANTHER" id="PTHR43557:SF2">
    <property type="entry name" value="RIESKE DOMAIN-CONTAINING PROTEIN-RELATED"/>
    <property type="match status" value="1"/>
</dbReference>
<keyword evidence="4" id="KW-0560">Oxidoreductase</keyword>
<name>A0A8J3JGG2_9ACTN</name>
<evidence type="ECO:0000313" key="7">
    <source>
        <dbReference type="EMBL" id="GIF84111.1"/>
    </source>
</evidence>
<dbReference type="InterPro" id="IPR050446">
    <property type="entry name" value="FAD-oxidoreductase/Apoptosis"/>
</dbReference>
<keyword evidence="8" id="KW-1185">Reference proteome</keyword>
<accession>A0A8J3JGG2</accession>
<dbReference type="SUPFAM" id="SSF55424">
    <property type="entry name" value="FAD/NAD-linked reductases, dimerisation (C-terminal) domain"/>
    <property type="match status" value="1"/>
</dbReference>
<evidence type="ECO:0000259" key="6">
    <source>
        <dbReference type="Pfam" id="PF14759"/>
    </source>
</evidence>
<dbReference type="Pfam" id="PF07992">
    <property type="entry name" value="Pyr_redox_2"/>
    <property type="match status" value="1"/>
</dbReference>
<evidence type="ECO:0000259" key="5">
    <source>
        <dbReference type="Pfam" id="PF07992"/>
    </source>
</evidence>
<feature type="domain" description="FAD/NAD(P)-binding" evidence="5">
    <location>
        <begin position="9"/>
        <end position="307"/>
    </location>
</feature>
<dbReference type="SUPFAM" id="SSF51905">
    <property type="entry name" value="FAD/NAD(P)-binding domain"/>
    <property type="match status" value="2"/>
</dbReference>
<protein>
    <submittedName>
        <fullName evidence="7">Pyridine nucleotide-disulfide oxidoreductase</fullName>
    </submittedName>
</protein>
<dbReference type="Gene3D" id="3.30.390.30">
    <property type="match status" value="1"/>
</dbReference>
<dbReference type="PRINTS" id="PR00411">
    <property type="entry name" value="PNDRDTASEI"/>
</dbReference>
<dbReference type="PANTHER" id="PTHR43557">
    <property type="entry name" value="APOPTOSIS-INDUCING FACTOR 1"/>
    <property type="match status" value="1"/>
</dbReference>
<organism evidence="7 8">
    <name type="scientific">Catellatospora bangladeshensis</name>
    <dbReference type="NCBI Taxonomy" id="310355"/>
    <lineage>
        <taxon>Bacteria</taxon>
        <taxon>Bacillati</taxon>
        <taxon>Actinomycetota</taxon>
        <taxon>Actinomycetes</taxon>
        <taxon>Micromonosporales</taxon>
        <taxon>Micromonosporaceae</taxon>
        <taxon>Catellatospora</taxon>
    </lineage>
</organism>
<evidence type="ECO:0000256" key="2">
    <source>
        <dbReference type="ARBA" id="ARBA00022630"/>
    </source>
</evidence>
<dbReference type="EMBL" id="BONF01000033">
    <property type="protein sequence ID" value="GIF84111.1"/>
    <property type="molecule type" value="Genomic_DNA"/>
</dbReference>
<dbReference type="GO" id="GO:0016651">
    <property type="term" value="F:oxidoreductase activity, acting on NAD(P)H"/>
    <property type="evidence" value="ECO:0007669"/>
    <property type="project" value="TreeGrafter"/>
</dbReference>
<sequence length="423" mass="45247">MSADERVFVIVGASLAGARAAETLRAEGFTGRVLLIGQEDEVPYERPPLSKGFLQGKDAREKAYVHPREWYAEKDIELLLGRRAVAVHPQARTVTLDGGEQLAYDKLLLATGSRVRTLDVPGADASGVHYLRTYPDSEALRAALSRDPSPQVLVVGTGWIGMEIAAAARGYGCPVTVVGTDRAPLRKVLGDEPAAVFRKLHEANGVEFRFESGVREFGSLDGAVRSAVLDDGTELAVDLVAVGVGIRPDTALAEHAGLAVDDGVVVDASLRTSDPDIYACGDVASAYHPLLGRHLRTEHWANARAGGKAAAKAMLGQDVSYEQVPYFFTDQYDLGMEYCGWAGPGDYARVVFRGSTEIVDGKAPEFIAFWLTDDDRVVAAMNVNIWDVQDDLSALVKAGFSGTPADPARLADPSVPLSALLPT</sequence>
<evidence type="ECO:0000256" key="1">
    <source>
        <dbReference type="ARBA" id="ARBA00001974"/>
    </source>
</evidence>
<evidence type="ECO:0000313" key="8">
    <source>
        <dbReference type="Proteomes" id="UP000601223"/>
    </source>
</evidence>
<dbReference type="InterPro" id="IPR036188">
    <property type="entry name" value="FAD/NAD-bd_sf"/>
</dbReference>
<gene>
    <name evidence="7" type="ORF">Cba03nite_54600</name>
</gene>
<dbReference type="InterPro" id="IPR028202">
    <property type="entry name" value="Reductase_C"/>
</dbReference>
<dbReference type="Pfam" id="PF14759">
    <property type="entry name" value="Reductase_C"/>
    <property type="match status" value="1"/>
</dbReference>
<dbReference type="PRINTS" id="PR00368">
    <property type="entry name" value="FADPNR"/>
</dbReference>